<dbReference type="EMBL" id="VKKZ01000020">
    <property type="protein sequence ID" value="KAA6434709.1"/>
    <property type="molecule type" value="Genomic_DNA"/>
</dbReference>
<sequence>MADSIKALIEKYKKYLEENQLADEVYKWKLVNQFKGCPNLDAPDFYNEIKNIKYGNLIYPVGLAVVYHLAKERPEQYRQCFRILFNESLPLEHRIKHFNSETLKLYRELVPEEKYAHHQDERTMATFLAFYNPDKYPFYKDSFYQKYCKLIGQKAKPKGEKYIHYMQLVDDFIKNHIKPSNELLTTVANLLPNDAYPDKQYLILAQDILYRMLDKGLEEIEIGDASVFKISMGKFSLGDIQSCIDQKKVLVHQDTAAKATSIETQGQMFKNRMQIGDYFYLTHGNNDNPIKLLGRVTGDAVLTPINNLGEEGWLEREFEVITFSKNKSKYKGPSKWWTPSDNSTCIIIKKIELEDANKLIFEPYFLIKLTTEAEDDKKVGPEPLPEKDRAKDYNSKHPLNQVLYGPPGTGKTYNTINKALEVCGFAIEGKAREELKIEFDRRVATGQIVFTTFHQSMSYEDFIEGIKPETLDGNVTYTVKPGIFKEVCNAAKTPNQVDFTKAYESLVKDLAEKEGQLLELKTHTGKPFSVSLNSNGNLSLHTGPSKEKQGVLTKENIQKQINGEPKFIGWEGYFNGIINHLKVNYNYSYAVTKSSQNFVLIIDEINRGNVSQIFGELITLIEEDKRLEKKEALMVTLPYSKEKFGVPANLHIIGTMNTADRSVEALDTALRRRFSFIEMPPQEELLDSHRMLWRLWEKHADSEWNDPLWIQQERNLLQLLDGHILDKQAYIGLEALPHEEVKDKNVFKDIVEFKGINLKSLLKTINQRIQKLLDKDHLIGHSYFINVNSLHDLKVVFQNKIIPLLQEYFFGDYGKIGLVLGEGFVKKAPESGHEIFAKFGEYDADGLAEREVYNLVNVLNEEQMPEEQFKAAIDTLMR</sequence>
<dbReference type="Pfam" id="PF07728">
    <property type="entry name" value="AAA_5"/>
    <property type="match status" value="1"/>
</dbReference>
<dbReference type="GO" id="GO:0005524">
    <property type="term" value="F:ATP binding"/>
    <property type="evidence" value="ECO:0007669"/>
    <property type="project" value="InterPro"/>
</dbReference>
<dbReference type="SUPFAM" id="SSF52540">
    <property type="entry name" value="P-loop containing nucleoside triphosphate hydrolases"/>
    <property type="match status" value="1"/>
</dbReference>
<dbReference type="Proteomes" id="UP001570846">
    <property type="component" value="Unassembled WGS sequence"/>
</dbReference>
<dbReference type="AlphaFoldDB" id="A0A5M8QFC3"/>
<reference evidence="2 4" key="1">
    <citation type="submission" date="2019-07" db="EMBL/GenBank/DDBJ databases">
        <authorList>
            <person name="Qu J.-H."/>
        </authorList>
    </citation>
    <scope>NUCLEOTIDE SEQUENCE [LARGE SCALE GENOMIC DNA]</scope>
    <source>
        <strain evidence="2 4">MDT1-10-3</strain>
    </source>
</reference>
<gene>
    <name evidence="3" type="ORF">ACD591_05005</name>
    <name evidence="2" type="ORF">FOE74_11060</name>
</gene>
<evidence type="ECO:0000313" key="5">
    <source>
        <dbReference type="Proteomes" id="UP001570846"/>
    </source>
</evidence>
<dbReference type="Proteomes" id="UP000323866">
    <property type="component" value="Unassembled WGS sequence"/>
</dbReference>
<reference evidence="3 5" key="3">
    <citation type="submission" date="2024-08" db="EMBL/GenBank/DDBJ databases">
        <authorList>
            <person name="Wei W."/>
        </authorList>
    </citation>
    <scope>NUCLEOTIDE SEQUENCE [LARGE SCALE GENOMIC DNA]</scope>
    <source>
        <strain evidence="3 5">XU2</strain>
    </source>
</reference>
<feature type="domain" description="ATPase dynein-related AAA" evidence="1">
    <location>
        <begin position="586"/>
        <end position="674"/>
    </location>
</feature>
<comment type="caution">
    <text evidence="2">The sequence shown here is derived from an EMBL/GenBank/DDBJ whole genome shotgun (WGS) entry which is preliminary data.</text>
</comment>
<dbReference type="InterPro" id="IPR052934">
    <property type="entry name" value="Methyl-DNA_Rec/Restrict_Enz"/>
</dbReference>
<proteinExistence type="predicted"/>
<evidence type="ECO:0000313" key="3">
    <source>
        <dbReference type="EMBL" id="MFA1770641.1"/>
    </source>
</evidence>
<dbReference type="InterPro" id="IPR027417">
    <property type="entry name" value="P-loop_NTPase"/>
</dbReference>
<dbReference type="GO" id="GO:0016887">
    <property type="term" value="F:ATP hydrolysis activity"/>
    <property type="evidence" value="ECO:0007669"/>
    <property type="project" value="InterPro"/>
</dbReference>
<dbReference type="OrthoDB" id="9781481at2"/>
<organism evidence="2 4">
    <name type="scientific">Rufibacter glacialis</name>
    <dbReference type="NCBI Taxonomy" id="1259555"/>
    <lineage>
        <taxon>Bacteria</taxon>
        <taxon>Pseudomonadati</taxon>
        <taxon>Bacteroidota</taxon>
        <taxon>Cytophagia</taxon>
        <taxon>Cytophagales</taxon>
        <taxon>Hymenobacteraceae</taxon>
        <taxon>Rufibacter</taxon>
    </lineage>
</organism>
<dbReference type="RefSeq" id="WP_149098651.1">
    <property type="nucleotide sequence ID" value="NZ_BMMG01000003.1"/>
</dbReference>
<reference evidence="2 4" key="2">
    <citation type="submission" date="2019-09" db="EMBL/GenBank/DDBJ databases">
        <title>A bacterium isolated from glacier soil.</title>
        <authorList>
            <person name="Liu Q."/>
        </authorList>
    </citation>
    <scope>NUCLEOTIDE SEQUENCE [LARGE SCALE GENOMIC DNA]</scope>
    <source>
        <strain evidence="2 4">MDT1-10-3</strain>
    </source>
</reference>
<accession>A0A5M8QFC3</accession>
<dbReference type="PANTHER" id="PTHR37291:SF1">
    <property type="entry name" value="TYPE IV METHYL-DIRECTED RESTRICTION ENZYME ECOKMCRB SUBUNIT"/>
    <property type="match status" value="1"/>
</dbReference>
<evidence type="ECO:0000259" key="1">
    <source>
        <dbReference type="Pfam" id="PF07728"/>
    </source>
</evidence>
<dbReference type="EMBL" id="JBGOGF010000002">
    <property type="protein sequence ID" value="MFA1770641.1"/>
    <property type="molecule type" value="Genomic_DNA"/>
</dbReference>
<keyword evidence="5" id="KW-1185">Reference proteome</keyword>
<evidence type="ECO:0000313" key="4">
    <source>
        <dbReference type="Proteomes" id="UP000323866"/>
    </source>
</evidence>
<dbReference type="PANTHER" id="PTHR37291">
    <property type="entry name" value="5-METHYLCYTOSINE-SPECIFIC RESTRICTION ENZYME B"/>
    <property type="match status" value="1"/>
</dbReference>
<protein>
    <submittedName>
        <fullName evidence="2">AAA domain-containing protein</fullName>
    </submittedName>
    <submittedName>
        <fullName evidence="3">McrB family protein</fullName>
    </submittedName>
</protein>
<dbReference type="Gene3D" id="3.40.50.300">
    <property type="entry name" value="P-loop containing nucleotide triphosphate hydrolases"/>
    <property type="match status" value="1"/>
</dbReference>
<name>A0A5M8QFC3_9BACT</name>
<evidence type="ECO:0000313" key="2">
    <source>
        <dbReference type="EMBL" id="KAA6434709.1"/>
    </source>
</evidence>
<dbReference type="InterPro" id="IPR011704">
    <property type="entry name" value="ATPase_dyneun-rel_AAA"/>
</dbReference>